<feature type="transmembrane region" description="Helical" evidence="22">
    <location>
        <begin position="707"/>
        <end position="729"/>
    </location>
</feature>
<evidence type="ECO:0000256" key="9">
    <source>
        <dbReference type="ARBA" id="ARBA00022737"/>
    </source>
</evidence>
<dbReference type="GO" id="GO:0032934">
    <property type="term" value="F:sterol binding"/>
    <property type="evidence" value="ECO:0007669"/>
    <property type="project" value="InterPro"/>
</dbReference>
<evidence type="ECO:0000313" key="24">
    <source>
        <dbReference type="Proteomes" id="UP000504635"/>
    </source>
</evidence>
<evidence type="ECO:0000256" key="4">
    <source>
        <dbReference type="ARBA" id="ARBA00007410"/>
    </source>
</evidence>
<dbReference type="PANTHER" id="PTHR46378">
    <property type="entry name" value="STEROL REGULATORY ELEMENT-BINDING PROTEIN CLEAVAGE-ACTIVATING PROTEIN"/>
    <property type="match status" value="1"/>
</dbReference>
<evidence type="ECO:0000256" key="21">
    <source>
        <dbReference type="SAM" id="MobiDB-lite"/>
    </source>
</evidence>
<evidence type="ECO:0000256" key="14">
    <source>
        <dbReference type="ARBA" id="ARBA00023121"/>
    </source>
</evidence>
<keyword evidence="17" id="KW-0325">Glycoprotein</keyword>
<evidence type="ECO:0000256" key="20">
    <source>
        <dbReference type="PROSITE-ProRule" id="PRU00221"/>
    </source>
</evidence>
<protein>
    <recommendedName>
        <fullName evidence="5">Sterol regulatory element-binding protein cleavage-activating protein</fullName>
    </recommendedName>
</protein>
<evidence type="ECO:0000256" key="5">
    <source>
        <dbReference type="ARBA" id="ARBA00019541"/>
    </source>
</evidence>
<organism evidence="24 25">
    <name type="scientific">Sitophilus oryzae</name>
    <name type="common">Rice weevil</name>
    <name type="synonym">Curculio oryzae</name>
    <dbReference type="NCBI Taxonomy" id="7048"/>
    <lineage>
        <taxon>Eukaryota</taxon>
        <taxon>Metazoa</taxon>
        <taxon>Ecdysozoa</taxon>
        <taxon>Arthropoda</taxon>
        <taxon>Hexapoda</taxon>
        <taxon>Insecta</taxon>
        <taxon>Pterygota</taxon>
        <taxon>Neoptera</taxon>
        <taxon>Endopterygota</taxon>
        <taxon>Coleoptera</taxon>
        <taxon>Polyphaga</taxon>
        <taxon>Cucujiformia</taxon>
        <taxon>Curculionidae</taxon>
        <taxon>Dryophthorinae</taxon>
        <taxon>Sitophilus</taxon>
    </lineage>
</organism>
<dbReference type="OrthoDB" id="361494at2759"/>
<keyword evidence="7 20" id="KW-0853">WD repeat</keyword>
<evidence type="ECO:0000256" key="17">
    <source>
        <dbReference type="ARBA" id="ARBA00023180"/>
    </source>
</evidence>
<comment type="function">
    <text evidence="19">Escort protein required for cholesterol as well as lipid homeostasis. Regulates export of the SCAP-SREBP complex from the endoplasmic reticulum to the Golgi upon low cholesterol, thereby regulating the processing of sterol regulatory element-binding proteins (SREBPs) SREBF1/SREBP1 and SREBF2/SREBP2. At high sterol concentrations, formation of a ternary complex with INSIG (INSIG1 or INSIG2) leads to mask the ER export signal in SCAP, promoting retention of the complex in the endoplasmic reticulum. Low sterol concentrations trigger release of INSIG, a conformational change in the SSD domain of SCAP, unmasking of the ER export signal, promoting recruitment into COPII-coated vesicles and transport of the SCAP-SREBP to the Golgi: in the Golgi, SREBPs are then processed, releasing the transcription factor fragment of SREBPs from the membrane, its import into the nucleus and up-regulation of LDLR, INSIG1 and the mevalonate pathway. Binds cholesterol via its SSD domain.</text>
</comment>
<dbReference type="InterPro" id="IPR001680">
    <property type="entry name" value="WD40_rpt"/>
</dbReference>
<dbReference type="InterPro" id="IPR057041">
    <property type="entry name" value="SCAP_N"/>
</dbReference>
<feature type="transmembrane region" description="Helical" evidence="22">
    <location>
        <begin position="417"/>
        <end position="440"/>
    </location>
</feature>
<evidence type="ECO:0000256" key="1">
    <source>
        <dbReference type="ARBA" id="ARBA00004477"/>
    </source>
</evidence>
<gene>
    <name evidence="25" type="primary">LOC115887708</name>
</gene>
<dbReference type="Proteomes" id="UP000504635">
    <property type="component" value="Unplaced"/>
</dbReference>
<dbReference type="FunCoup" id="A0A6J2YIS1">
    <property type="interactions" value="579"/>
</dbReference>
<dbReference type="SUPFAM" id="SSF82866">
    <property type="entry name" value="Multidrug efflux transporter AcrB transmembrane domain"/>
    <property type="match status" value="1"/>
</dbReference>
<dbReference type="AlphaFoldDB" id="A0A6J2YIS1"/>
<dbReference type="GO" id="GO:0045540">
    <property type="term" value="P:regulation of cholesterol biosynthetic process"/>
    <property type="evidence" value="ECO:0007669"/>
    <property type="project" value="TreeGrafter"/>
</dbReference>
<dbReference type="GO" id="GO:0032936">
    <property type="term" value="C:SREBP-SCAP complex"/>
    <property type="evidence" value="ECO:0007669"/>
    <property type="project" value="TreeGrafter"/>
</dbReference>
<dbReference type="GeneID" id="115887708"/>
<evidence type="ECO:0000256" key="7">
    <source>
        <dbReference type="ARBA" id="ARBA00022574"/>
    </source>
</evidence>
<evidence type="ECO:0000256" key="8">
    <source>
        <dbReference type="ARBA" id="ARBA00022692"/>
    </source>
</evidence>
<accession>A0A6J2YIS1</accession>
<dbReference type="GO" id="GO:0000139">
    <property type="term" value="C:Golgi membrane"/>
    <property type="evidence" value="ECO:0007669"/>
    <property type="project" value="UniProtKB-SubCell"/>
</dbReference>
<name>A0A6J2YIS1_SITOR</name>
<feature type="transmembrane region" description="Helical" evidence="22">
    <location>
        <begin position="346"/>
        <end position="367"/>
    </location>
</feature>
<evidence type="ECO:0000259" key="23">
    <source>
        <dbReference type="PROSITE" id="PS50156"/>
    </source>
</evidence>
<dbReference type="SMART" id="SM00320">
    <property type="entry name" value="WD40"/>
    <property type="match status" value="5"/>
</dbReference>
<keyword evidence="15 22" id="KW-0472">Membrane</keyword>
<dbReference type="PROSITE" id="PS50156">
    <property type="entry name" value="SSD"/>
    <property type="match status" value="1"/>
</dbReference>
<dbReference type="InterPro" id="IPR015943">
    <property type="entry name" value="WD40/YVTN_repeat-like_dom_sf"/>
</dbReference>
<dbReference type="RefSeq" id="XP_030763044.1">
    <property type="nucleotide sequence ID" value="XM_030907184.1"/>
</dbReference>
<feature type="domain" description="SSD" evidence="23">
    <location>
        <begin position="281"/>
        <end position="440"/>
    </location>
</feature>
<feature type="transmembrane region" description="Helical" evidence="22">
    <location>
        <begin position="520"/>
        <end position="538"/>
    </location>
</feature>
<evidence type="ECO:0000256" key="10">
    <source>
        <dbReference type="ARBA" id="ARBA00022824"/>
    </source>
</evidence>
<dbReference type="InterPro" id="IPR000731">
    <property type="entry name" value="SSD"/>
</dbReference>
<reference evidence="25" key="1">
    <citation type="submission" date="2025-08" db="UniProtKB">
        <authorList>
            <consortium name="RefSeq"/>
        </authorList>
    </citation>
    <scope>IDENTIFICATION</scope>
    <source>
        <tissue evidence="25">Gonads</tissue>
    </source>
</reference>
<evidence type="ECO:0000256" key="15">
    <source>
        <dbReference type="ARBA" id="ARBA00023136"/>
    </source>
</evidence>
<dbReference type="InterPro" id="IPR053958">
    <property type="entry name" value="HMGCR/SNAP/NPC1-like_SSD"/>
</dbReference>
<evidence type="ECO:0000256" key="22">
    <source>
        <dbReference type="SAM" id="Phobius"/>
    </source>
</evidence>
<dbReference type="GO" id="GO:0012507">
    <property type="term" value="C:ER to Golgi transport vesicle membrane"/>
    <property type="evidence" value="ECO:0007669"/>
    <property type="project" value="UniProtKB-SubCell"/>
</dbReference>
<keyword evidence="8 22" id="KW-0812">Transmembrane</keyword>
<dbReference type="GO" id="GO:0005789">
    <property type="term" value="C:endoplasmic reticulum membrane"/>
    <property type="evidence" value="ECO:0007669"/>
    <property type="project" value="UniProtKB-SubCell"/>
</dbReference>
<dbReference type="PROSITE" id="PS50082">
    <property type="entry name" value="WD_REPEATS_2"/>
    <property type="match status" value="1"/>
</dbReference>
<dbReference type="InParanoid" id="A0A6J2YIS1"/>
<evidence type="ECO:0000256" key="6">
    <source>
        <dbReference type="ARBA" id="ARBA00022548"/>
    </source>
</evidence>
<dbReference type="Gene3D" id="2.130.10.10">
    <property type="entry name" value="YVTN repeat-like/Quinoprotein amine dehydrogenase"/>
    <property type="match status" value="2"/>
</dbReference>
<feature type="region of interest" description="Disordered" evidence="21">
    <location>
        <begin position="882"/>
        <end position="921"/>
    </location>
</feature>
<dbReference type="Pfam" id="PF24017">
    <property type="entry name" value="Beta-prop_SCAP"/>
    <property type="match status" value="1"/>
</dbReference>
<evidence type="ECO:0000256" key="16">
    <source>
        <dbReference type="ARBA" id="ARBA00023166"/>
    </source>
</evidence>
<dbReference type="KEGG" id="soy:115887708"/>
<keyword evidence="18" id="KW-0753">Steroid metabolism</keyword>
<keyword evidence="9" id="KW-0677">Repeat</keyword>
<feature type="transmembrane region" description="Helical" evidence="22">
    <location>
        <begin position="279"/>
        <end position="298"/>
    </location>
</feature>
<evidence type="ECO:0000256" key="11">
    <source>
        <dbReference type="ARBA" id="ARBA00022989"/>
    </source>
</evidence>
<keyword evidence="11 22" id="KW-1133">Transmembrane helix</keyword>
<feature type="transmembrane region" description="Helical" evidence="22">
    <location>
        <begin position="394"/>
        <end position="412"/>
    </location>
</feature>
<evidence type="ECO:0000256" key="3">
    <source>
        <dbReference type="ARBA" id="ARBA00004653"/>
    </source>
</evidence>
<keyword evidence="6" id="KW-0153">Cholesterol metabolism</keyword>
<comment type="similarity">
    <text evidence="4">Belongs to the WD repeat SCAP family.</text>
</comment>
<evidence type="ECO:0000256" key="12">
    <source>
        <dbReference type="ARBA" id="ARBA00023034"/>
    </source>
</evidence>
<evidence type="ECO:0000313" key="25">
    <source>
        <dbReference type="RefSeq" id="XP_030763044.1"/>
    </source>
</evidence>
<dbReference type="GO" id="GO:0032933">
    <property type="term" value="P:SREBP signaling pathway"/>
    <property type="evidence" value="ECO:0007669"/>
    <property type="project" value="InterPro"/>
</dbReference>
<feature type="repeat" description="WD" evidence="20">
    <location>
        <begin position="1085"/>
        <end position="1127"/>
    </location>
</feature>
<dbReference type="InterPro" id="IPR057042">
    <property type="entry name" value="Beta-prop_SCAP"/>
</dbReference>
<keyword evidence="10" id="KW-0256">Endoplasmic reticulum</keyword>
<dbReference type="Pfam" id="PF24006">
    <property type="entry name" value="SCAP_N"/>
    <property type="match status" value="1"/>
</dbReference>
<dbReference type="Pfam" id="PF12349">
    <property type="entry name" value="Sterol-sensing"/>
    <property type="match status" value="1"/>
</dbReference>
<keyword evidence="16" id="KW-1207">Sterol metabolism</keyword>
<evidence type="ECO:0000256" key="19">
    <source>
        <dbReference type="ARBA" id="ARBA00045958"/>
    </source>
</evidence>
<evidence type="ECO:0000256" key="18">
    <source>
        <dbReference type="ARBA" id="ARBA00023221"/>
    </source>
</evidence>
<keyword evidence="13" id="KW-0443">Lipid metabolism</keyword>
<keyword evidence="12" id="KW-0333">Golgi apparatus</keyword>
<comment type="subcellular location">
    <subcellularLocation>
        <location evidence="2">Cytoplasmic vesicle</location>
        <location evidence="2">COPII-coated vesicle membrane</location>
        <topology evidence="2">Multi-pass membrane protein</topology>
    </subcellularLocation>
    <subcellularLocation>
        <location evidence="1">Endoplasmic reticulum membrane</location>
        <topology evidence="1">Multi-pass membrane protein</topology>
    </subcellularLocation>
    <subcellularLocation>
        <location evidence="3">Golgi apparatus membrane</location>
        <topology evidence="3">Multi-pass membrane protein</topology>
    </subcellularLocation>
</comment>
<dbReference type="SUPFAM" id="SSF50978">
    <property type="entry name" value="WD40 repeat-like"/>
    <property type="match status" value="1"/>
</dbReference>
<dbReference type="GO" id="GO:0008203">
    <property type="term" value="P:cholesterol metabolic process"/>
    <property type="evidence" value="ECO:0007669"/>
    <property type="project" value="UniProtKB-KW"/>
</dbReference>
<feature type="compositionally biased region" description="Low complexity" evidence="21">
    <location>
        <begin position="886"/>
        <end position="912"/>
    </location>
</feature>
<evidence type="ECO:0000256" key="2">
    <source>
        <dbReference type="ARBA" id="ARBA00004557"/>
    </source>
</evidence>
<dbReference type="PANTHER" id="PTHR46378:SF1">
    <property type="entry name" value="STEROL REGULATORY ELEMENT-BINDING PROTEIN CLEAVAGE-ACTIVATING PROTEIN"/>
    <property type="match status" value="1"/>
</dbReference>
<proteinExistence type="inferred from homology"/>
<sequence>MSLRPEEPRNRGSTNKSPIQDKVETIFYSWGLLCSSHPVSVLVFVSVIILSCCMPLINIPLPLTSPQQEWVSSINETSALEPYCYVQQVVLKVAVLPWQLDLNLGDAFRAPLYEAFKLLDIVRNYEDKHSARTLGHVCLHIEAVTKNRAYSPVMPQYSCLVLSPANFWHQDIQQFSSDSSILTTIFNHHKFHKGKISVAEMLFGMTLRDTGIKRYPFRNRQRIIQFAVSMFFKEYDRGFIDGLRDKLKAAYPLHQNTNASLGALLNDTLIINYPGEINYIELIPIFTAFILLYLYYYFCVWKVEEIKSKAGMSIIATITVLCSLLMSMGICFLFGLTVNNQRRKWVFPYLAILFGLENVLVLTKSVLSTPSHLDAKIRIAQGLSKEGWSTTKNLLVEITIFTFGLITFVPVIQEFCIFALVSLTTGLFLQIFFFVTVLGIDLNRASNSIEKTNQNFRNALYQPLVTSDLSHTNKGMSRSRSHPRLNFPTNVIAGQKHGNSQEKKISRRVRFIHIWTRTRFFQKSFMVLMVIWICMIIYNSDIINTYFLNAIEERQNQSNFSLNKNYLSLNFFPFPQYNATKKLNYVTYSPLDIDNPNGYNQSHDMEKLKHTDYPLYLKISPDHWASILKKYNISLSGKTVAVLPSIRLSHLISPEQAVLLRNPDEKYGDFQWQALAVALDPIDFNGDDFPSINQIEQPFYPRSPMEIMLITILIVISVIVLAYAFVVLYKCICSRNYAEWRSSWYPDRHDEAVEDQVLLEAVPVVLEGHTQEIECIATDGVHLASVCLGGQLKIWDNSTGELVNVIDRKSYFIDESDKFVNEYDDPSDYESASPPSTDDVFPKLTNRINTDFSSFKPRTSDDAFDARFEFYRVFKFHYSNSKSNEGAAGQASSSRQRQISRQDSNKSNNSSRKTSDCGSANSKLSSVWCMDYVDNLIIIGCADGRLELWEATSTKVKCIFEDGNQSGVTNVKIVGSRIIAARLCGSLDLLQLQTFNQGRPVDWNFTCAYRRTHIRTGSMGSISERDIKNQNDSEEDLKCFKLLSVKAHQQPITCLDCEGGRIVTGSQDHTLKVYRVDNGDPVYTLHGHCGPITCLFIDRVCPATAGSGSQDGMLCVWDLLSGTCMYSIQAHDGCIISITYSASYVISLGIDERLCVWERFQGHILNTILVGQVFSNHVLMLAPHLAATGRNGGLIIWDVRNGECVRNITLGRDPLCFINQLILLRDAVLCDYGKQLRIVRFPLITHKFD</sequence>
<feature type="transmembrane region" description="Helical" evidence="22">
    <location>
        <begin position="310"/>
        <end position="334"/>
    </location>
</feature>
<keyword evidence="24" id="KW-1185">Reference proteome</keyword>
<dbReference type="InterPro" id="IPR036322">
    <property type="entry name" value="WD40_repeat_dom_sf"/>
</dbReference>
<dbReference type="InterPro" id="IPR030225">
    <property type="entry name" value="SCAP"/>
</dbReference>
<evidence type="ECO:0000256" key="13">
    <source>
        <dbReference type="ARBA" id="ARBA00023098"/>
    </source>
</evidence>
<keyword evidence="14" id="KW-0446">Lipid-binding</keyword>